<dbReference type="Proteomes" id="UP001589894">
    <property type="component" value="Unassembled WGS sequence"/>
</dbReference>
<evidence type="ECO:0000313" key="4">
    <source>
        <dbReference type="Proteomes" id="UP001589894"/>
    </source>
</evidence>
<dbReference type="InterPro" id="IPR003033">
    <property type="entry name" value="SCP2_sterol-bd_dom"/>
</dbReference>
<dbReference type="InterPro" id="IPR036527">
    <property type="entry name" value="SCP2_sterol-bd_dom_sf"/>
</dbReference>
<keyword evidence="4" id="KW-1185">Reference proteome</keyword>
<feature type="region of interest" description="Disordered" evidence="1">
    <location>
        <begin position="108"/>
        <end position="127"/>
    </location>
</feature>
<dbReference type="EMBL" id="JBHLUE010000036">
    <property type="protein sequence ID" value="MFC0568547.1"/>
    <property type="molecule type" value="Genomic_DNA"/>
</dbReference>
<evidence type="ECO:0000256" key="1">
    <source>
        <dbReference type="SAM" id="MobiDB-lite"/>
    </source>
</evidence>
<gene>
    <name evidence="3" type="ORF">ACFFHU_30995</name>
</gene>
<accession>A0ABV6P677</accession>
<evidence type="ECO:0000259" key="2">
    <source>
        <dbReference type="Pfam" id="PF02036"/>
    </source>
</evidence>
<proteinExistence type="predicted"/>
<feature type="domain" description="SCP2" evidence="2">
    <location>
        <begin position="23"/>
        <end position="104"/>
    </location>
</feature>
<dbReference type="SUPFAM" id="SSF55718">
    <property type="entry name" value="SCP-like"/>
    <property type="match status" value="1"/>
</dbReference>
<dbReference type="RefSeq" id="WP_377344090.1">
    <property type="nucleotide sequence ID" value="NZ_JBHLUE010000036.1"/>
</dbReference>
<name>A0ABV6P677_9ACTN</name>
<sequence>MSDPIADFFDRMDRYPPSVPPKYRGSIRFDVATDSRTEHWGMIFDRGRVRVFREDQEADCVVRTNRPLFEGLASGSNGVYAAMLRNRISIEGDLTLLTAVRMLLPGPPGAHHPADWARSSRKPDGRG</sequence>
<evidence type="ECO:0000313" key="3">
    <source>
        <dbReference type="EMBL" id="MFC0568547.1"/>
    </source>
</evidence>
<dbReference type="Pfam" id="PF02036">
    <property type="entry name" value="SCP2"/>
    <property type="match status" value="1"/>
</dbReference>
<dbReference type="Gene3D" id="3.30.1050.10">
    <property type="entry name" value="SCP2 sterol-binding domain"/>
    <property type="match status" value="1"/>
</dbReference>
<protein>
    <submittedName>
        <fullName evidence="3">SCP2 sterol-binding domain-containing protein</fullName>
    </submittedName>
</protein>
<reference evidence="3 4" key="1">
    <citation type="submission" date="2024-09" db="EMBL/GenBank/DDBJ databases">
        <authorList>
            <person name="Sun Q."/>
            <person name="Mori K."/>
        </authorList>
    </citation>
    <scope>NUCLEOTIDE SEQUENCE [LARGE SCALE GENOMIC DNA]</scope>
    <source>
        <strain evidence="3 4">TBRC 2205</strain>
    </source>
</reference>
<comment type="caution">
    <text evidence="3">The sequence shown here is derived from an EMBL/GenBank/DDBJ whole genome shotgun (WGS) entry which is preliminary data.</text>
</comment>
<organism evidence="3 4">
    <name type="scientific">Plantactinospora siamensis</name>
    <dbReference type="NCBI Taxonomy" id="555372"/>
    <lineage>
        <taxon>Bacteria</taxon>
        <taxon>Bacillati</taxon>
        <taxon>Actinomycetota</taxon>
        <taxon>Actinomycetes</taxon>
        <taxon>Micromonosporales</taxon>
        <taxon>Micromonosporaceae</taxon>
        <taxon>Plantactinospora</taxon>
    </lineage>
</organism>